<keyword evidence="9 12" id="KW-0961">Cell wall biogenesis/degradation</keyword>
<dbReference type="EC" id="2.5.1.7" evidence="12"/>
<evidence type="ECO:0000256" key="7">
    <source>
        <dbReference type="ARBA" id="ARBA00022984"/>
    </source>
</evidence>
<keyword evidence="7 12" id="KW-0573">Peptidoglycan synthesis</keyword>
<keyword evidence="6 12" id="KW-0133">Cell shape</keyword>
<comment type="subcellular location">
    <subcellularLocation>
        <location evidence="1 12">Cytoplasm</location>
    </subcellularLocation>
</comment>
<dbReference type="GO" id="GO:0008360">
    <property type="term" value="P:regulation of cell shape"/>
    <property type="evidence" value="ECO:0007669"/>
    <property type="project" value="UniProtKB-KW"/>
</dbReference>
<dbReference type="STRING" id="1798652.A3A43_00330"/>
<dbReference type="Gene3D" id="3.65.10.10">
    <property type="entry name" value="Enolpyruvate transferase domain"/>
    <property type="match status" value="2"/>
</dbReference>
<dbReference type="NCBIfam" id="TIGR01072">
    <property type="entry name" value="murA"/>
    <property type="match status" value="1"/>
</dbReference>
<gene>
    <name evidence="12" type="primary">murA</name>
    <name evidence="14" type="ORF">A3A43_00330</name>
</gene>
<comment type="caution">
    <text evidence="14">The sequence shown here is derived from an EMBL/GenBank/DDBJ whole genome shotgun (WGS) entry which is preliminary data.</text>
</comment>
<keyword evidence="12" id="KW-0670">Pyruvate</keyword>
<feature type="binding site" evidence="12">
    <location>
        <position position="92"/>
    </location>
    <ligand>
        <name>UDP-N-acetyl-alpha-D-glucosamine</name>
        <dbReference type="ChEBI" id="CHEBI:57705"/>
    </ligand>
</feature>
<evidence type="ECO:0000256" key="5">
    <source>
        <dbReference type="ARBA" id="ARBA00022679"/>
    </source>
</evidence>
<dbReference type="InterPro" id="IPR005750">
    <property type="entry name" value="UDP_GlcNAc_COvinyl_MurA"/>
</dbReference>
<dbReference type="InterPro" id="IPR050068">
    <property type="entry name" value="MurA_subfamily"/>
</dbReference>
<dbReference type="InterPro" id="IPR013792">
    <property type="entry name" value="RNA3'P_cycl/enolpyr_Trfase_a/b"/>
</dbReference>
<evidence type="ECO:0000256" key="3">
    <source>
        <dbReference type="ARBA" id="ARBA00022490"/>
    </source>
</evidence>
<keyword evidence="4 12" id="KW-0132">Cell division</keyword>
<dbReference type="PANTHER" id="PTHR43783">
    <property type="entry name" value="UDP-N-ACETYLGLUCOSAMINE 1-CARBOXYVINYLTRANSFERASE"/>
    <property type="match status" value="1"/>
</dbReference>
<dbReference type="InterPro" id="IPR001986">
    <property type="entry name" value="Enolpyruvate_Tfrase_dom"/>
</dbReference>
<accession>A0A1G2CKX9</accession>
<comment type="pathway">
    <text evidence="2 12">Cell wall biogenesis; peptidoglycan biosynthesis.</text>
</comment>
<reference evidence="14 15" key="1">
    <citation type="journal article" date="2016" name="Nat. Commun.">
        <title>Thousands of microbial genomes shed light on interconnected biogeochemical processes in an aquifer system.</title>
        <authorList>
            <person name="Anantharaman K."/>
            <person name="Brown C.T."/>
            <person name="Hug L.A."/>
            <person name="Sharon I."/>
            <person name="Castelle C.J."/>
            <person name="Probst A.J."/>
            <person name="Thomas B.C."/>
            <person name="Singh A."/>
            <person name="Wilkins M.J."/>
            <person name="Karaoz U."/>
            <person name="Brodie E.L."/>
            <person name="Williams K.H."/>
            <person name="Hubbard S.S."/>
            <person name="Banfield J.F."/>
        </authorList>
    </citation>
    <scope>NUCLEOTIDE SEQUENCE [LARGE SCALE GENOMIC DNA]</scope>
</reference>
<comment type="function">
    <text evidence="12">Cell wall formation. Adds enolpyruvyl to UDP-N-acetylglucosamine.</text>
</comment>
<dbReference type="CDD" id="cd01555">
    <property type="entry name" value="UdpNAET"/>
    <property type="match status" value="1"/>
</dbReference>
<evidence type="ECO:0000256" key="8">
    <source>
        <dbReference type="ARBA" id="ARBA00023306"/>
    </source>
</evidence>
<dbReference type="GO" id="GO:0009252">
    <property type="term" value="P:peptidoglycan biosynthetic process"/>
    <property type="evidence" value="ECO:0007669"/>
    <property type="project" value="UniProtKB-UniRule"/>
</dbReference>
<proteinExistence type="inferred from homology"/>
<dbReference type="EMBL" id="MHLC01000021">
    <property type="protein sequence ID" value="OGZ01078.1"/>
    <property type="molecule type" value="Genomic_DNA"/>
</dbReference>
<dbReference type="Pfam" id="PF00275">
    <property type="entry name" value="EPSP_synthase"/>
    <property type="match status" value="1"/>
</dbReference>
<dbReference type="HAMAP" id="MF_00111">
    <property type="entry name" value="MurA"/>
    <property type="match status" value="1"/>
</dbReference>
<name>A0A1G2CKX9_9BACT</name>
<evidence type="ECO:0000256" key="9">
    <source>
        <dbReference type="ARBA" id="ARBA00023316"/>
    </source>
</evidence>
<evidence type="ECO:0000259" key="13">
    <source>
        <dbReference type="Pfam" id="PF00275"/>
    </source>
</evidence>
<evidence type="ECO:0000256" key="1">
    <source>
        <dbReference type="ARBA" id="ARBA00004496"/>
    </source>
</evidence>
<feature type="modified residue" description="2-(S-cysteinyl)pyruvic acid O-phosphothioketal" evidence="12">
    <location>
        <position position="116"/>
    </location>
</feature>
<feature type="binding site" evidence="12">
    <location>
        <position position="307"/>
    </location>
    <ligand>
        <name>UDP-N-acetyl-alpha-D-glucosamine</name>
        <dbReference type="ChEBI" id="CHEBI:57705"/>
    </ligand>
</feature>
<dbReference type="GO" id="GO:0019277">
    <property type="term" value="P:UDP-N-acetylgalactosamine biosynthetic process"/>
    <property type="evidence" value="ECO:0007669"/>
    <property type="project" value="InterPro"/>
</dbReference>
<evidence type="ECO:0000313" key="15">
    <source>
        <dbReference type="Proteomes" id="UP000178495"/>
    </source>
</evidence>
<feature type="binding site" evidence="12">
    <location>
        <begin position="21"/>
        <end position="22"/>
    </location>
    <ligand>
        <name>phosphoenolpyruvate</name>
        <dbReference type="ChEBI" id="CHEBI:58702"/>
    </ligand>
</feature>
<keyword evidence="8 12" id="KW-0131">Cell cycle</keyword>
<dbReference type="GO" id="GO:0051301">
    <property type="term" value="P:cell division"/>
    <property type="evidence" value="ECO:0007669"/>
    <property type="project" value="UniProtKB-KW"/>
</dbReference>
<comment type="caution">
    <text evidence="12">Lacks conserved residue(s) required for the propagation of feature annotation.</text>
</comment>
<evidence type="ECO:0000256" key="6">
    <source>
        <dbReference type="ARBA" id="ARBA00022960"/>
    </source>
</evidence>
<dbReference type="InterPro" id="IPR036968">
    <property type="entry name" value="Enolpyruvate_Tfrase_sf"/>
</dbReference>
<feature type="domain" description="Enolpyruvate transferase" evidence="13">
    <location>
        <begin position="5"/>
        <end position="409"/>
    </location>
</feature>
<feature type="active site" description="Proton donor" evidence="12">
    <location>
        <position position="116"/>
    </location>
</feature>
<keyword evidence="3 12" id="KW-0963">Cytoplasm</keyword>
<evidence type="ECO:0000256" key="12">
    <source>
        <dbReference type="HAMAP-Rule" id="MF_00111"/>
    </source>
</evidence>
<dbReference type="UniPathway" id="UPA00219"/>
<protein>
    <recommendedName>
        <fullName evidence="12">UDP-N-acetylglucosamine 1-carboxyvinyltransferase</fullName>
        <ecNumber evidence="12">2.5.1.7</ecNumber>
    </recommendedName>
    <alternativeName>
        <fullName evidence="12">Enoylpyruvate transferase</fullName>
    </alternativeName>
    <alternativeName>
        <fullName evidence="12">UDP-N-acetylglucosamine enolpyruvyl transferase</fullName>
        <shortName evidence="12">EPT</shortName>
    </alternativeName>
</protein>
<dbReference type="GO" id="GO:0008760">
    <property type="term" value="F:UDP-N-acetylglucosamine 1-carboxyvinyltransferase activity"/>
    <property type="evidence" value="ECO:0007669"/>
    <property type="project" value="UniProtKB-UniRule"/>
</dbReference>
<dbReference type="PANTHER" id="PTHR43783:SF1">
    <property type="entry name" value="UDP-N-ACETYLGLUCOSAMINE 1-CARBOXYVINYLTRANSFERASE"/>
    <property type="match status" value="1"/>
</dbReference>
<dbReference type="NCBIfam" id="NF006873">
    <property type="entry name" value="PRK09369.1"/>
    <property type="match status" value="1"/>
</dbReference>
<comment type="catalytic activity">
    <reaction evidence="11 12">
        <text>phosphoenolpyruvate + UDP-N-acetyl-alpha-D-glucosamine = UDP-N-acetyl-3-O-(1-carboxyvinyl)-alpha-D-glucosamine + phosphate</text>
        <dbReference type="Rhea" id="RHEA:18681"/>
        <dbReference type="ChEBI" id="CHEBI:43474"/>
        <dbReference type="ChEBI" id="CHEBI:57705"/>
        <dbReference type="ChEBI" id="CHEBI:58702"/>
        <dbReference type="ChEBI" id="CHEBI:68483"/>
        <dbReference type="EC" id="2.5.1.7"/>
    </reaction>
</comment>
<evidence type="ECO:0000256" key="10">
    <source>
        <dbReference type="ARBA" id="ARBA00038367"/>
    </source>
</evidence>
<evidence type="ECO:0000256" key="11">
    <source>
        <dbReference type="ARBA" id="ARBA00047527"/>
    </source>
</evidence>
<feature type="binding site" evidence="12">
    <location>
        <position position="329"/>
    </location>
    <ligand>
        <name>UDP-N-acetyl-alpha-D-glucosamine</name>
        <dbReference type="ChEBI" id="CHEBI:57705"/>
    </ligand>
</feature>
<feature type="binding site" evidence="12">
    <location>
        <begin position="160"/>
        <end position="163"/>
    </location>
    <ligand>
        <name>UDP-N-acetyl-alpha-D-glucosamine</name>
        <dbReference type="ChEBI" id="CHEBI:57705"/>
    </ligand>
</feature>
<comment type="similarity">
    <text evidence="10 12">Belongs to the EPSP synthase family. MurA subfamily.</text>
</comment>
<evidence type="ECO:0000313" key="14">
    <source>
        <dbReference type="EMBL" id="OGZ01078.1"/>
    </source>
</evidence>
<dbReference type="GO" id="GO:0071555">
    <property type="term" value="P:cell wall organization"/>
    <property type="evidence" value="ECO:0007669"/>
    <property type="project" value="UniProtKB-KW"/>
</dbReference>
<evidence type="ECO:0000256" key="4">
    <source>
        <dbReference type="ARBA" id="ARBA00022618"/>
    </source>
</evidence>
<organism evidence="14 15">
    <name type="scientific">Candidatus Liptonbacteria bacterium RIFCSPLOWO2_01_FULL_56_20</name>
    <dbReference type="NCBI Taxonomy" id="1798652"/>
    <lineage>
        <taxon>Bacteria</taxon>
        <taxon>Candidatus Liptoniibacteriota</taxon>
    </lineage>
</organism>
<dbReference type="Proteomes" id="UP000178495">
    <property type="component" value="Unassembled WGS sequence"/>
</dbReference>
<sequence length="420" mass="45570">MKFVVRGGKKLRGEIEVKGAKNSALKAQAASLLFETPVEIGNLPQIEDVSRMNELLTDIGVQAEVRGERGLRLHAASVRRTELNKDIAERLRASIVLAGPLLVRAGRAVFPHPGGCVIGKRPIDAFLDGWKSFGAKIKEGAGFYEIKASSLRGTDFTFRKVSVTGTETLMMTAALARGKTILRNTACEPEIPSLAEFLNRSGAHIKGAGTPVVEIEGTGGKLLRASGAFTVIPDRIEAGSLLVLAAALGSKVAITHCNPEHLSVLISTLRDIGVPLETGPDRVSVREPRTLESIDMQTREYPGFPTDLQAPFAVLMTQAQGQSMIFETVFDGRLNYIEELNRMGARIVMCDPHRILVHGPTALQGREVESPDLRAGLAFVIAALVARGESHIKNVYQIDRGYEKIDERLRKLGADIERIA</sequence>
<dbReference type="GO" id="GO:0005737">
    <property type="term" value="C:cytoplasm"/>
    <property type="evidence" value="ECO:0007669"/>
    <property type="project" value="UniProtKB-SubCell"/>
</dbReference>
<keyword evidence="5 12" id="KW-0808">Transferase</keyword>
<dbReference type="SUPFAM" id="SSF55205">
    <property type="entry name" value="EPT/RTPC-like"/>
    <property type="match status" value="1"/>
</dbReference>
<dbReference type="AlphaFoldDB" id="A0A1G2CKX9"/>
<evidence type="ECO:0000256" key="2">
    <source>
        <dbReference type="ARBA" id="ARBA00004752"/>
    </source>
</evidence>